<dbReference type="AlphaFoldDB" id="A0AAJ6YNX7"/>
<feature type="transmembrane region" description="Helical" evidence="2">
    <location>
        <begin position="347"/>
        <end position="372"/>
    </location>
</feature>
<dbReference type="InterPro" id="IPR036259">
    <property type="entry name" value="MFS_trans_sf"/>
</dbReference>
<name>A0AAJ6YNX7_9HYME</name>
<feature type="transmembrane region" description="Helical" evidence="2">
    <location>
        <begin position="146"/>
        <end position="167"/>
    </location>
</feature>
<feature type="transmembrane region" description="Helical" evidence="2">
    <location>
        <begin position="12"/>
        <end position="35"/>
    </location>
</feature>
<feature type="domain" description="Major facilitator superfamily (MFS) profile" evidence="3">
    <location>
        <begin position="1"/>
        <end position="453"/>
    </location>
</feature>
<feature type="transmembrane region" description="Helical" evidence="2">
    <location>
        <begin position="114"/>
        <end position="134"/>
    </location>
</feature>
<sequence length="476" mass="52816">MTRREFIALDGGWGWLIVCGAGLSSMFIVPVSQVFSMIYGNKFEELGISATEMSIIMNVNQAFGMILALANVPLLRNYGYRKIAVIGQLLYSSGIILTSFATCFIHFIITYGMITSLGSTMSFSANMLAVNTYFNEKRGQAVGVYMLVAGLGQIFVPHVISLILSIYNSEGTMLILGGMTLNHIIGALLLHPIEWHAKRVNNAENKSESIKTIGDDANINHQMRKLSILGLRSEDVKKSSAPRAKNKFLLMGMIQQVAMILDLELLRDTVYMTTFTCLSFVLFVELNFNVLMPLILDELRFDMNSIATMLSVLGIADLVFRGLAPYIGEWLRQPPMAMLFFSLVINLISRMALIFTQTYVATLIVSISLGVAKGFRIVYMNILISTSAPLEKFAAASSIQNLGNGCIMLIASPVLGLIKDIAGSYILCIIFLNIITLLILIMLLGLFATKYIKNRKKLNTFYELEHVCKKCDFNCQ</sequence>
<dbReference type="Pfam" id="PF07690">
    <property type="entry name" value="MFS_1"/>
    <property type="match status" value="1"/>
</dbReference>
<feature type="transmembrane region" description="Helical" evidence="2">
    <location>
        <begin position="393"/>
        <end position="418"/>
    </location>
</feature>
<feature type="transmembrane region" description="Helical" evidence="2">
    <location>
        <begin position="86"/>
        <end position="108"/>
    </location>
</feature>
<feature type="transmembrane region" description="Helical" evidence="2">
    <location>
        <begin position="272"/>
        <end position="294"/>
    </location>
</feature>
<dbReference type="PANTHER" id="PTHR11360:SF237">
    <property type="entry name" value="MONOCARBOXYLATE TRANSPORTER 12-B-LIKE PROTEIN"/>
    <property type="match status" value="1"/>
</dbReference>
<feature type="transmembrane region" description="Helical" evidence="2">
    <location>
        <begin position="55"/>
        <end position="74"/>
    </location>
</feature>
<evidence type="ECO:0000313" key="5">
    <source>
        <dbReference type="RefSeq" id="XP_011501559.1"/>
    </source>
</evidence>
<dbReference type="Proteomes" id="UP000695007">
    <property type="component" value="Unplaced"/>
</dbReference>
<dbReference type="KEGG" id="csol:105365163"/>
<evidence type="ECO:0000256" key="2">
    <source>
        <dbReference type="SAM" id="Phobius"/>
    </source>
</evidence>
<keyword evidence="4" id="KW-1185">Reference proteome</keyword>
<proteinExistence type="predicted"/>
<keyword evidence="2" id="KW-0812">Transmembrane</keyword>
<dbReference type="PANTHER" id="PTHR11360">
    <property type="entry name" value="MONOCARBOXYLATE TRANSPORTER"/>
    <property type="match status" value="1"/>
</dbReference>
<feature type="transmembrane region" description="Helical" evidence="2">
    <location>
        <begin position="173"/>
        <end position="190"/>
    </location>
</feature>
<evidence type="ECO:0000313" key="4">
    <source>
        <dbReference type="Proteomes" id="UP000695007"/>
    </source>
</evidence>
<protein>
    <submittedName>
        <fullName evidence="5">Monocarboxylate transporter 4-like</fullName>
    </submittedName>
</protein>
<comment type="subcellular location">
    <subcellularLocation>
        <location evidence="1">Membrane</location>
        <topology evidence="1">Multi-pass membrane protein</topology>
    </subcellularLocation>
</comment>
<dbReference type="RefSeq" id="XP_011501559.1">
    <property type="nucleotide sequence ID" value="XM_011503257.1"/>
</dbReference>
<dbReference type="GO" id="GO:0016020">
    <property type="term" value="C:membrane"/>
    <property type="evidence" value="ECO:0007669"/>
    <property type="project" value="UniProtKB-SubCell"/>
</dbReference>
<dbReference type="Gene3D" id="1.20.1250.20">
    <property type="entry name" value="MFS general substrate transporter like domains"/>
    <property type="match status" value="1"/>
</dbReference>
<evidence type="ECO:0000256" key="1">
    <source>
        <dbReference type="ARBA" id="ARBA00004141"/>
    </source>
</evidence>
<accession>A0AAJ6YNX7</accession>
<dbReference type="InterPro" id="IPR011701">
    <property type="entry name" value="MFS"/>
</dbReference>
<organism evidence="4 5">
    <name type="scientific">Ceratosolen solmsi marchali</name>
    <dbReference type="NCBI Taxonomy" id="326594"/>
    <lineage>
        <taxon>Eukaryota</taxon>
        <taxon>Metazoa</taxon>
        <taxon>Ecdysozoa</taxon>
        <taxon>Arthropoda</taxon>
        <taxon>Hexapoda</taxon>
        <taxon>Insecta</taxon>
        <taxon>Pterygota</taxon>
        <taxon>Neoptera</taxon>
        <taxon>Endopterygota</taxon>
        <taxon>Hymenoptera</taxon>
        <taxon>Apocrita</taxon>
        <taxon>Proctotrupomorpha</taxon>
        <taxon>Chalcidoidea</taxon>
        <taxon>Agaonidae</taxon>
        <taxon>Agaoninae</taxon>
        <taxon>Ceratosolen</taxon>
    </lineage>
</organism>
<dbReference type="GO" id="GO:0008028">
    <property type="term" value="F:monocarboxylic acid transmembrane transporter activity"/>
    <property type="evidence" value="ECO:0007669"/>
    <property type="project" value="TreeGrafter"/>
</dbReference>
<keyword evidence="2" id="KW-1133">Transmembrane helix</keyword>
<dbReference type="PROSITE" id="PS50850">
    <property type="entry name" value="MFS"/>
    <property type="match status" value="1"/>
</dbReference>
<gene>
    <name evidence="5" type="primary">LOC105365163</name>
</gene>
<reference evidence="5" key="1">
    <citation type="submission" date="2025-08" db="UniProtKB">
        <authorList>
            <consortium name="RefSeq"/>
        </authorList>
    </citation>
    <scope>IDENTIFICATION</scope>
</reference>
<feature type="transmembrane region" description="Helical" evidence="2">
    <location>
        <begin position="306"/>
        <end position="327"/>
    </location>
</feature>
<dbReference type="InterPro" id="IPR020846">
    <property type="entry name" value="MFS_dom"/>
</dbReference>
<evidence type="ECO:0000259" key="3">
    <source>
        <dbReference type="PROSITE" id="PS50850"/>
    </source>
</evidence>
<keyword evidence="2" id="KW-0472">Membrane</keyword>
<dbReference type="InterPro" id="IPR050327">
    <property type="entry name" value="Proton-linked_MCT"/>
</dbReference>
<dbReference type="GeneID" id="105365163"/>
<feature type="transmembrane region" description="Helical" evidence="2">
    <location>
        <begin position="424"/>
        <end position="448"/>
    </location>
</feature>
<dbReference type="SUPFAM" id="SSF103473">
    <property type="entry name" value="MFS general substrate transporter"/>
    <property type="match status" value="1"/>
</dbReference>